<feature type="compositionally biased region" description="Basic and acidic residues" evidence="1">
    <location>
        <begin position="315"/>
        <end position="354"/>
    </location>
</feature>
<evidence type="ECO:0000256" key="2">
    <source>
        <dbReference type="SAM" id="Phobius"/>
    </source>
</evidence>
<feature type="transmembrane region" description="Helical" evidence="2">
    <location>
        <begin position="63"/>
        <end position="81"/>
    </location>
</feature>
<feature type="transmembrane region" description="Helical" evidence="2">
    <location>
        <begin position="252"/>
        <end position="276"/>
    </location>
</feature>
<organism evidence="3 4">
    <name type="scientific">Armillaria luteobubalina</name>
    <dbReference type="NCBI Taxonomy" id="153913"/>
    <lineage>
        <taxon>Eukaryota</taxon>
        <taxon>Fungi</taxon>
        <taxon>Dikarya</taxon>
        <taxon>Basidiomycota</taxon>
        <taxon>Agaricomycotina</taxon>
        <taxon>Agaricomycetes</taxon>
        <taxon>Agaricomycetidae</taxon>
        <taxon>Agaricales</taxon>
        <taxon>Marasmiineae</taxon>
        <taxon>Physalacriaceae</taxon>
        <taxon>Armillaria</taxon>
    </lineage>
</organism>
<feature type="compositionally biased region" description="Polar residues" evidence="1">
    <location>
        <begin position="301"/>
        <end position="311"/>
    </location>
</feature>
<feature type="transmembrane region" description="Helical" evidence="2">
    <location>
        <begin position="31"/>
        <end position="51"/>
    </location>
</feature>
<name>A0AA39QEU8_9AGAR</name>
<dbReference type="Proteomes" id="UP001175228">
    <property type="component" value="Unassembled WGS sequence"/>
</dbReference>
<feature type="transmembrane region" description="Helical" evidence="2">
    <location>
        <begin position="101"/>
        <end position="125"/>
    </location>
</feature>
<keyword evidence="2" id="KW-0472">Membrane</keyword>
<reference evidence="3" key="1">
    <citation type="submission" date="2023-06" db="EMBL/GenBank/DDBJ databases">
        <authorList>
            <consortium name="Lawrence Berkeley National Laboratory"/>
            <person name="Ahrendt S."/>
            <person name="Sahu N."/>
            <person name="Indic B."/>
            <person name="Wong-Bajracharya J."/>
            <person name="Merenyi Z."/>
            <person name="Ke H.-M."/>
            <person name="Monk M."/>
            <person name="Kocsube S."/>
            <person name="Drula E."/>
            <person name="Lipzen A."/>
            <person name="Balint B."/>
            <person name="Henrissat B."/>
            <person name="Andreopoulos B."/>
            <person name="Martin F.M."/>
            <person name="Harder C.B."/>
            <person name="Rigling D."/>
            <person name="Ford K.L."/>
            <person name="Foster G.D."/>
            <person name="Pangilinan J."/>
            <person name="Papanicolaou A."/>
            <person name="Barry K."/>
            <person name="LaButti K."/>
            <person name="Viragh M."/>
            <person name="Koriabine M."/>
            <person name="Yan M."/>
            <person name="Riley R."/>
            <person name="Champramary S."/>
            <person name="Plett K.L."/>
            <person name="Tsai I.J."/>
            <person name="Slot J."/>
            <person name="Sipos G."/>
            <person name="Plett J."/>
            <person name="Nagy L.G."/>
            <person name="Grigoriev I.V."/>
        </authorList>
    </citation>
    <scope>NUCLEOTIDE SEQUENCE</scope>
    <source>
        <strain evidence="3">HWK02</strain>
    </source>
</reference>
<evidence type="ECO:0000313" key="4">
    <source>
        <dbReference type="Proteomes" id="UP001175228"/>
    </source>
</evidence>
<evidence type="ECO:0000313" key="3">
    <source>
        <dbReference type="EMBL" id="KAK0501136.1"/>
    </source>
</evidence>
<sequence>MATETSLPLPDLTDAEKATVFQILDATLNSMILYSLLSGVYTGIVAVILWIIFTNKTQPIRRAMVLIVVLLHTMTILNFGLNWAYTNSMFIDNGSSYWSEYLFFSSSNMVLEVGMGATSAMCTILTDSTMARLLILRCWKVWGHRLPPVLLPILILIAAIVFKIIGTYKLYTNATNNTLGFNLYSSFVLATTLWCTILIIYRIVSVIRAGRDTGGGLRPYRHIIEVLVESSALYSVFLILYMIVNAQDPPTLAYFDVLAGIARGVAPVLLVGRVAAGYSRPDDSWRGSVISHSLRFGTRPEGQSQQDSMTSDDLEAQRERGGSDGDRNPADFQDRYIDSDSSVHDNDARSRLEGDDGYGNFTSKSPRDGTSFYWLAKCHSA</sequence>
<proteinExistence type="predicted"/>
<keyword evidence="2" id="KW-1133">Transmembrane helix</keyword>
<feature type="transmembrane region" description="Helical" evidence="2">
    <location>
        <begin position="146"/>
        <end position="171"/>
    </location>
</feature>
<keyword evidence="4" id="KW-1185">Reference proteome</keyword>
<comment type="caution">
    <text evidence="3">The sequence shown here is derived from an EMBL/GenBank/DDBJ whole genome shotgun (WGS) entry which is preliminary data.</text>
</comment>
<accession>A0AA39QEU8</accession>
<feature type="transmembrane region" description="Helical" evidence="2">
    <location>
        <begin position="183"/>
        <end position="204"/>
    </location>
</feature>
<dbReference type="EMBL" id="JAUEPU010000007">
    <property type="protein sequence ID" value="KAK0501136.1"/>
    <property type="molecule type" value="Genomic_DNA"/>
</dbReference>
<evidence type="ECO:0000256" key="1">
    <source>
        <dbReference type="SAM" id="MobiDB-lite"/>
    </source>
</evidence>
<keyword evidence="2" id="KW-0812">Transmembrane</keyword>
<feature type="transmembrane region" description="Helical" evidence="2">
    <location>
        <begin position="224"/>
        <end position="246"/>
    </location>
</feature>
<feature type="region of interest" description="Disordered" evidence="1">
    <location>
        <begin position="296"/>
        <end position="370"/>
    </location>
</feature>
<dbReference type="AlphaFoldDB" id="A0AA39QEU8"/>
<gene>
    <name evidence="3" type="ORF">EDD18DRAFT_1348625</name>
</gene>
<protein>
    <submittedName>
        <fullName evidence="3">Uncharacterized protein</fullName>
    </submittedName>
</protein>